<organism evidence="9 10">
    <name type="scientific">Candidatus Scatomorpha intestinigallinarum</name>
    <dbReference type="NCBI Taxonomy" id="2840923"/>
    <lineage>
        <taxon>Bacteria</taxon>
        <taxon>Bacillati</taxon>
        <taxon>Bacillota</taxon>
        <taxon>Clostridia</taxon>
        <taxon>Eubacteriales</taxon>
        <taxon>Candidatus Scatomorpha</taxon>
    </lineage>
</organism>
<accession>A0A9D1IZR6</accession>
<dbReference type="Pfam" id="PF07690">
    <property type="entry name" value="MFS_1"/>
    <property type="match status" value="1"/>
</dbReference>
<dbReference type="InterPro" id="IPR011701">
    <property type="entry name" value="MFS"/>
</dbReference>
<evidence type="ECO:0000256" key="1">
    <source>
        <dbReference type="ARBA" id="ARBA00004651"/>
    </source>
</evidence>
<feature type="transmembrane region" description="Helical" evidence="7">
    <location>
        <begin position="82"/>
        <end position="103"/>
    </location>
</feature>
<feature type="transmembrane region" description="Helical" evidence="7">
    <location>
        <begin position="266"/>
        <end position="287"/>
    </location>
</feature>
<keyword evidence="4 7" id="KW-0812">Transmembrane</keyword>
<keyword evidence="3" id="KW-0813">Transport</keyword>
<feature type="transmembrane region" description="Helical" evidence="7">
    <location>
        <begin position="181"/>
        <end position="201"/>
    </location>
</feature>
<reference evidence="9" key="2">
    <citation type="journal article" date="2021" name="PeerJ">
        <title>Extensive microbial diversity within the chicken gut microbiome revealed by metagenomics and culture.</title>
        <authorList>
            <person name="Gilroy R."/>
            <person name="Ravi A."/>
            <person name="Getino M."/>
            <person name="Pursley I."/>
            <person name="Horton D.L."/>
            <person name="Alikhan N.F."/>
            <person name="Baker D."/>
            <person name="Gharbi K."/>
            <person name="Hall N."/>
            <person name="Watson M."/>
            <person name="Adriaenssens E.M."/>
            <person name="Foster-Nyarko E."/>
            <person name="Jarju S."/>
            <person name="Secka A."/>
            <person name="Antonio M."/>
            <person name="Oren A."/>
            <person name="Chaudhuri R.R."/>
            <person name="La Ragione R."/>
            <person name="Hildebrand F."/>
            <person name="Pallen M.J."/>
        </authorList>
    </citation>
    <scope>NUCLEOTIDE SEQUENCE</scope>
    <source>
        <strain evidence="9">ChiGjej3B3-7149</strain>
    </source>
</reference>
<protein>
    <submittedName>
        <fullName evidence="9">MFS transporter</fullName>
    </submittedName>
</protein>
<dbReference type="AlphaFoldDB" id="A0A9D1IZR6"/>
<dbReference type="InterPro" id="IPR051788">
    <property type="entry name" value="MFS_Transporter"/>
</dbReference>
<dbReference type="PROSITE" id="PS50850">
    <property type="entry name" value="MFS"/>
    <property type="match status" value="1"/>
</dbReference>
<proteinExistence type="inferred from homology"/>
<dbReference type="SUPFAM" id="SSF103473">
    <property type="entry name" value="MFS general substrate transporter"/>
    <property type="match status" value="1"/>
</dbReference>
<feature type="transmembrane region" description="Helical" evidence="7">
    <location>
        <begin position="325"/>
        <end position="347"/>
    </location>
</feature>
<feature type="domain" description="Major facilitator superfamily (MFS) profile" evidence="8">
    <location>
        <begin position="18"/>
        <end position="407"/>
    </location>
</feature>
<reference evidence="9" key="1">
    <citation type="submission" date="2020-10" db="EMBL/GenBank/DDBJ databases">
        <authorList>
            <person name="Gilroy R."/>
        </authorList>
    </citation>
    <scope>NUCLEOTIDE SEQUENCE</scope>
    <source>
        <strain evidence="9">ChiGjej3B3-7149</strain>
    </source>
</reference>
<evidence type="ECO:0000256" key="6">
    <source>
        <dbReference type="ARBA" id="ARBA00023136"/>
    </source>
</evidence>
<evidence type="ECO:0000256" key="2">
    <source>
        <dbReference type="ARBA" id="ARBA00008335"/>
    </source>
</evidence>
<gene>
    <name evidence="9" type="ORF">IAD36_07570</name>
</gene>
<dbReference type="InterPro" id="IPR020846">
    <property type="entry name" value="MFS_dom"/>
</dbReference>
<keyword evidence="6 7" id="KW-0472">Membrane</keyword>
<evidence type="ECO:0000313" key="9">
    <source>
        <dbReference type="EMBL" id="HIR55433.1"/>
    </source>
</evidence>
<dbReference type="GO" id="GO:0005886">
    <property type="term" value="C:plasma membrane"/>
    <property type="evidence" value="ECO:0007669"/>
    <property type="project" value="UniProtKB-SubCell"/>
</dbReference>
<feature type="transmembrane region" description="Helical" evidence="7">
    <location>
        <begin position="154"/>
        <end position="175"/>
    </location>
</feature>
<evidence type="ECO:0000256" key="3">
    <source>
        <dbReference type="ARBA" id="ARBA00022448"/>
    </source>
</evidence>
<dbReference type="GO" id="GO:0022857">
    <property type="term" value="F:transmembrane transporter activity"/>
    <property type="evidence" value="ECO:0007669"/>
    <property type="project" value="InterPro"/>
</dbReference>
<feature type="transmembrane region" description="Helical" evidence="7">
    <location>
        <begin position="359"/>
        <end position="380"/>
    </location>
</feature>
<evidence type="ECO:0000259" key="8">
    <source>
        <dbReference type="PROSITE" id="PS50850"/>
    </source>
</evidence>
<sequence>MGSEKAARLRITRGKAALLALCFLGFVLYGMYYNGFGANAEAAMAYFGIDEAQNGAILTVQSFGCLAVAVLLGLFGERLNKMYALAFGILLLGLAGVCIGLIPELVPAAAGYAAMLGFSLVAGVGFICIDLLTNSLIADVFREDKTRVLPYAHAFYGGGAMLAPVFVTAIVSPALPESFARPYLIIGLGAVLTGAVLALCARRIAPETPYADMAAIRRRAKSNPAEIFREGRAWLFLLSAFMNLAFQTGLTTWLPRYCSATRGYDFTQAGLTVTLYFLGALAIRLLSPVAYAKIGVRRFYCGSLLSSTALYLVFMLLPMPDWADSVSICLLGFLLGATVPSLIIICCDAFPERTASASSIVVFGVSLASMTAPVLVGRMMTFDPHIAMLSITACPVIAALALPRQKKPPV</sequence>
<evidence type="ECO:0000256" key="5">
    <source>
        <dbReference type="ARBA" id="ARBA00022989"/>
    </source>
</evidence>
<feature type="transmembrane region" description="Helical" evidence="7">
    <location>
        <begin position="386"/>
        <end position="403"/>
    </location>
</feature>
<dbReference type="PANTHER" id="PTHR23514">
    <property type="entry name" value="BYPASS OF STOP CODON PROTEIN 6"/>
    <property type="match status" value="1"/>
</dbReference>
<keyword evidence="5 7" id="KW-1133">Transmembrane helix</keyword>
<dbReference type="Proteomes" id="UP000824238">
    <property type="component" value="Unassembled WGS sequence"/>
</dbReference>
<dbReference type="PANTHER" id="PTHR23514:SF3">
    <property type="entry name" value="BYPASS OF STOP CODON PROTEIN 6"/>
    <property type="match status" value="1"/>
</dbReference>
<comment type="caution">
    <text evidence="9">The sequence shown here is derived from an EMBL/GenBank/DDBJ whole genome shotgun (WGS) entry which is preliminary data.</text>
</comment>
<feature type="transmembrane region" description="Helical" evidence="7">
    <location>
        <begin position="109"/>
        <end position="133"/>
    </location>
</feature>
<evidence type="ECO:0000256" key="7">
    <source>
        <dbReference type="SAM" id="Phobius"/>
    </source>
</evidence>
<feature type="transmembrane region" description="Helical" evidence="7">
    <location>
        <begin position="55"/>
        <end position="75"/>
    </location>
</feature>
<evidence type="ECO:0000256" key="4">
    <source>
        <dbReference type="ARBA" id="ARBA00022692"/>
    </source>
</evidence>
<comment type="similarity">
    <text evidence="2">Belongs to the major facilitator superfamily.</text>
</comment>
<evidence type="ECO:0000313" key="10">
    <source>
        <dbReference type="Proteomes" id="UP000824238"/>
    </source>
</evidence>
<dbReference type="InterPro" id="IPR036259">
    <property type="entry name" value="MFS_trans_sf"/>
</dbReference>
<name>A0A9D1IZR6_9FIRM</name>
<comment type="subcellular location">
    <subcellularLocation>
        <location evidence="1">Cell membrane</location>
        <topology evidence="1">Multi-pass membrane protein</topology>
    </subcellularLocation>
</comment>
<dbReference type="Gene3D" id="1.20.1250.20">
    <property type="entry name" value="MFS general substrate transporter like domains"/>
    <property type="match status" value="2"/>
</dbReference>
<feature type="transmembrane region" description="Helical" evidence="7">
    <location>
        <begin position="233"/>
        <end position="254"/>
    </location>
</feature>
<dbReference type="EMBL" id="DVHH01000181">
    <property type="protein sequence ID" value="HIR55433.1"/>
    <property type="molecule type" value="Genomic_DNA"/>
</dbReference>
<feature type="transmembrane region" description="Helical" evidence="7">
    <location>
        <begin position="299"/>
        <end position="319"/>
    </location>
</feature>